<gene>
    <name evidence="1" type="ORF">PM001_LOCUS26182</name>
</gene>
<sequence>MLVASSYSAVSNIELMILHASALSAYVKSVCVDSDNTQFAIKAALSIDLRRVKS</sequence>
<evidence type="ECO:0000313" key="1">
    <source>
        <dbReference type="EMBL" id="CAK7941032.1"/>
    </source>
</evidence>
<accession>A0AAV1V4E5</accession>
<dbReference type="Proteomes" id="UP001162060">
    <property type="component" value="Unassembled WGS sequence"/>
</dbReference>
<organism evidence="1 2">
    <name type="scientific">Peronospora matthiolae</name>
    <dbReference type="NCBI Taxonomy" id="2874970"/>
    <lineage>
        <taxon>Eukaryota</taxon>
        <taxon>Sar</taxon>
        <taxon>Stramenopiles</taxon>
        <taxon>Oomycota</taxon>
        <taxon>Peronosporomycetes</taxon>
        <taxon>Peronosporales</taxon>
        <taxon>Peronosporaceae</taxon>
        <taxon>Peronospora</taxon>
    </lineage>
</organism>
<reference evidence="1" key="1">
    <citation type="submission" date="2024-01" db="EMBL/GenBank/DDBJ databases">
        <authorList>
            <person name="Webb A."/>
        </authorList>
    </citation>
    <scope>NUCLEOTIDE SEQUENCE</scope>
    <source>
        <strain evidence="1">Pm1</strain>
    </source>
</reference>
<comment type="caution">
    <text evidence="1">The sequence shown here is derived from an EMBL/GenBank/DDBJ whole genome shotgun (WGS) entry which is preliminary data.</text>
</comment>
<proteinExistence type="predicted"/>
<name>A0AAV1V4E5_9STRA</name>
<protein>
    <submittedName>
        <fullName evidence="1">Uncharacterized protein</fullName>
    </submittedName>
</protein>
<dbReference type="AlphaFoldDB" id="A0AAV1V4E5"/>
<evidence type="ECO:0000313" key="2">
    <source>
        <dbReference type="Proteomes" id="UP001162060"/>
    </source>
</evidence>
<dbReference type="EMBL" id="CAKLBY020000260">
    <property type="protein sequence ID" value="CAK7941032.1"/>
    <property type="molecule type" value="Genomic_DNA"/>
</dbReference>